<gene>
    <name evidence="1" type="ORF">SOO65_07385</name>
</gene>
<accession>A0AAX4HT55</accession>
<evidence type="ECO:0000313" key="2">
    <source>
        <dbReference type="Proteomes" id="UP001324634"/>
    </source>
</evidence>
<dbReference type="Proteomes" id="UP001324634">
    <property type="component" value="Chromosome"/>
</dbReference>
<dbReference type="RefSeq" id="WP_321398908.1">
    <property type="nucleotide sequence ID" value="NZ_CP139487.1"/>
</dbReference>
<reference evidence="1 2" key="1">
    <citation type="submission" date="2023-11" db="EMBL/GenBank/DDBJ databases">
        <title>Peredibacter starrii A3.12.</title>
        <authorList>
            <person name="Mitchell R.J."/>
        </authorList>
    </citation>
    <scope>NUCLEOTIDE SEQUENCE [LARGE SCALE GENOMIC DNA]</scope>
    <source>
        <strain evidence="1 2">A3.12</strain>
    </source>
</reference>
<name>A0AAX4HT55_9BACT</name>
<evidence type="ECO:0000313" key="1">
    <source>
        <dbReference type="EMBL" id="WPU66565.1"/>
    </source>
</evidence>
<dbReference type="KEGG" id="psti:SOO65_07385"/>
<dbReference type="PROSITE" id="PS51257">
    <property type="entry name" value="PROKAR_LIPOPROTEIN"/>
    <property type="match status" value="1"/>
</dbReference>
<organism evidence="1 2">
    <name type="scientific">Peredibacter starrii</name>
    <dbReference type="NCBI Taxonomy" id="28202"/>
    <lineage>
        <taxon>Bacteria</taxon>
        <taxon>Pseudomonadati</taxon>
        <taxon>Bdellovibrionota</taxon>
        <taxon>Bacteriovoracia</taxon>
        <taxon>Bacteriovoracales</taxon>
        <taxon>Bacteriovoracaceae</taxon>
        <taxon>Peredibacter</taxon>
    </lineage>
</organism>
<keyword evidence="2" id="KW-1185">Reference proteome</keyword>
<proteinExistence type="predicted"/>
<dbReference type="AlphaFoldDB" id="A0AAX4HT55"/>
<sequence>MNSIFLKMGMFLIIVTLLSFTVSCVKEEKKKSSSAPAGIAVKVKASKF</sequence>
<dbReference type="EMBL" id="CP139487">
    <property type="protein sequence ID" value="WPU66565.1"/>
    <property type="molecule type" value="Genomic_DNA"/>
</dbReference>
<protein>
    <submittedName>
        <fullName evidence="1">Uncharacterized protein</fullName>
    </submittedName>
</protein>